<gene>
    <name evidence="1" type="ORF">NQ314_009249</name>
</gene>
<dbReference type="EMBL" id="JANEYF010002513">
    <property type="protein sequence ID" value="KAJ8945411.1"/>
    <property type="molecule type" value="Genomic_DNA"/>
</dbReference>
<protein>
    <submittedName>
        <fullName evidence="1">Uncharacterized protein</fullName>
    </submittedName>
</protein>
<comment type="caution">
    <text evidence="1">The sequence shown here is derived from an EMBL/GenBank/DDBJ whole genome shotgun (WGS) entry which is preliminary data.</text>
</comment>
<evidence type="ECO:0000313" key="1">
    <source>
        <dbReference type="EMBL" id="KAJ8945411.1"/>
    </source>
</evidence>
<keyword evidence="2" id="KW-1185">Reference proteome</keyword>
<organism evidence="1 2">
    <name type="scientific">Rhamnusium bicolor</name>
    <dbReference type="NCBI Taxonomy" id="1586634"/>
    <lineage>
        <taxon>Eukaryota</taxon>
        <taxon>Metazoa</taxon>
        <taxon>Ecdysozoa</taxon>
        <taxon>Arthropoda</taxon>
        <taxon>Hexapoda</taxon>
        <taxon>Insecta</taxon>
        <taxon>Pterygota</taxon>
        <taxon>Neoptera</taxon>
        <taxon>Endopterygota</taxon>
        <taxon>Coleoptera</taxon>
        <taxon>Polyphaga</taxon>
        <taxon>Cucujiformia</taxon>
        <taxon>Chrysomeloidea</taxon>
        <taxon>Cerambycidae</taxon>
        <taxon>Lepturinae</taxon>
        <taxon>Rhagiini</taxon>
        <taxon>Rhamnusium</taxon>
    </lineage>
</organism>
<sequence>MSTVVDYISSAKDHKLPEMVIEYIKERSLDEDTGCIQLLICKSSPFIRNMQKSINDRSSNSTKGYKALFAYLPTVEEVSENGDSCEIKYPYCSILF</sequence>
<proteinExistence type="predicted"/>
<dbReference type="AlphaFoldDB" id="A0AAV8Y2H5"/>
<dbReference type="Proteomes" id="UP001162156">
    <property type="component" value="Unassembled WGS sequence"/>
</dbReference>
<evidence type="ECO:0000313" key="2">
    <source>
        <dbReference type="Proteomes" id="UP001162156"/>
    </source>
</evidence>
<accession>A0AAV8Y2H5</accession>
<name>A0AAV8Y2H5_9CUCU</name>
<reference evidence="1" key="1">
    <citation type="journal article" date="2023" name="Insect Mol. Biol.">
        <title>Genome sequencing provides insights into the evolution of gene families encoding plant cell wall-degrading enzymes in longhorned beetles.</title>
        <authorList>
            <person name="Shin N.R."/>
            <person name="Okamura Y."/>
            <person name="Kirsch R."/>
            <person name="Pauchet Y."/>
        </authorList>
    </citation>
    <scope>NUCLEOTIDE SEQUENCE</scope>
    <source>
        <strain evidence="1">RBIC_L_NR</strain>
    </source>
</reference>